<reference evidence="3" key="1">
    <citation type="journal article" date="2023" name="Science">
        <title>Genome structures resolve the early diversification of teleost fishes.</title>
        <authorList>
            <person name="Parey E."/>
            <person name="Louis A."/>
            <person name="Montfort J."/>
            <person name="Bouchez O."/>
            <person name="Roques C."/>
            <person name="Iampietro C."/>
            <person name="Lluch J."/>
            <person name="Castinel A."/>
            <person name="Donnadieu C."/>
            <person name="Desvignes T."/>
            <person name="Floi Bucao C."/>
            <person name="Jouanno E."/>
            <person name="Wen M."/>
            <person name="Mejri S."/>
            <person name="Dirks R."/>
            <person name="Jansen H."/>
            <person name="Henkel C."/>
            <person name="Chen W.J."/>
            <person name="Zahm M."/>
            <person name="Cabau C."/>
            <person name="Klopp C."/>
            <person name="Thompson A.W."/>
            <person name="Robinson-Rechavi M."/>
            <person name="Braasch I."/>
            <person name="Lecointre G."/>
            <person name="Bobe J."/>
            <person name="Postlethwait J.H."/>
            <person name="Berthelot C."/>
            <person name="Roest Crollius H."/>
            <person name="Guiguen Y."/>
        </authorList>
    </citation>
    <scope>NUCLEOTIDE SEQUENCE</scope>
    <source>
        <strain evidence="3">WJC10195</strain>
    </source>
</reference>
<dbReference type="EMBL" id="JAINUF010000024">
    <property type="protein sequence ID" value="KAJ8332910.1"/>
    <property type="molecule type" value="Genomic_DNA"/>
</dbReference>
<dbReference type="FunFam" id="3.10.20.370:FF:000001">
    <property type="entry name" value="Retrovirus-related Pol polyprotein from transposon 17.6-like protein"/>
    <property type="match status" value="1"/>
</dbReference>
<organism evidence="3 4">
    <name type="scientific">Synaphobranchus kaupii</name>
    <name type="common">Kaup's arrowtooth eel</name>
    <dbReference type="NCBI Taxonomy" id="118154"/>
    <lineage>
        <taxon>Eukaryota</taxon>
        <taxon>Metazoa</taxon>
        <taxon>Chordata</taxon>
        <taxon>Craniata</taxon>
        <taxon>Vertebrata</taxon>
        <taxon>Euteleostomi</taxon>
        <taxon>Actinopterygii</taxon>
        <taxon>Neopterygii</taxon>
        <taxon>Teleostei</taxon>
        <taxon>Anguilliformes</taxon>
        <taxon>Synaphobranchidae</taxon>
        <taxon>Synaphobranchus</taxon>
    </lineage>
</organism>
<accession>A0A9Q1IA37</accession>
<feature type="region of interest" description="Disordered" evidence="1">
    <location>
        <begin position="300"/>
        <end position="328"/>
    </location>
</feature>
<gene>
    <name evidence="3" type="ORF">SKAU_G00418060</name>
</gene>
<dbReference type="AlphaFoldDB" id="A0A9Q1IA37"/>
<dbReference type="PANTHER" id="PTHR34072">
    <property type="entry name" value="ENZYMATIC POLYPROTEIN-RELATED"/>
    <property type="match status" value="1"/>
</dbReference>
<evidence type="ECO:0000313" key="3">
    <source>
        <dbReference type="EMBL" id="KAJ8332910.1"/>
    </source>
</evidence>
<evidence type="ECO:0000256" key="1">
    <source>
        <dbReference type="SAM" id="MobiDB-lite"/>
    </source>
</evidence>
<feature type="domain" description="Reverse transcriptase/retrotransposon-derived protein RNase H-like" evidence="2">
    <location>
        <begin position="5"/>
        <end position="101"/>
    </location>
</feature>
<dbReference type="Pfam" id="PF17919">
    <property type="entry name" value="RT_RNaseH_2"/>
    <property type="match status" value="1"/>
</dbReference>
<dbReference type="CDD" id="cd09274">
    <property type="entry name" value="RNase_HI_RT_Ty3"/>
    <property type="match status" value="1"/>
</dbReference>
<dbReference type="SUPFAM" id="SSF56672">
    <property type="entry name" value="DNA/RNA polymerases"/>
    <property type="match status" value="1"/>
</dbReference>
<dbReference type="InterPro" id="IPR043502">
    <property type="entry name" value="DNA/RNA_pol_sf"/>
</dbReference>
<sequence length="499" mass="56007">MPITWTTEHQSVVSRFVHVLTYPPILAYPNFDIPFILHTDASNEGLGAVLYQSQDNKMRVIGYSSRTLTPAEKNYHMHTGKLEFLALKWAICDKFRDYLYYAPTCTVYTDNNPLTYGLSTARLNAVGHRWVGELADFHFDIRYRPGKMNADADTLSRYTLDLHNQQNQHTETVLTEVVSAVWQGSKAVQENDVPWGAALQLSTESESAVPMDSVVTPENIRAAQQEDAAIKECRKADLLGIAKYFGLSVSSNLLKKEIKSLVWDKLVAEKVFVLPIILPPSPSEELSNVSIAKAESLGKTEGSAGAEAKDEKPPFTLPRYEAVSPSSSGSMSDARLKFCLAQLQIEAEERAREAQAQDKACIREQEFQLSIRKLEIEAETRVKLRQLELQNAAAKPAEITTTGLSTPLGSVGYDIRRHVALPTFRETEVDSYFSTFERLAIALQWPKEIWTTLLQCKLTGKAQDVMATLTLEESMDYEVVKAAILRVYELVPEAYRQKF</sequence>
<name>A0A9Q1IA37_SYNKA</name>
<keyword evidence="4" id="KW-1185">Reference proteome</keyword>
<dbReference type="Proteomes" id="UP001152622">
    <property type="component" value="Chromosome 24"/>
</dbReference>
<dbReference type="OrthoDB" id="8922449at2759"/>
<comment type="caution">
    <text evidence="3">The sequence shown here is derived from an EMBL/GenBank/DDBJ whole genome shotgun (WGS) entry which is preliminary data.</text>
</comment>
<proteinExistence type="predicted"/>
<evidence type="ECO:0000313" key="4">
    <source>
        <dbReference type="Proteomes" id="UP001152622"/>
    </source>
</evidence>
<dbReference type="Gene3D" id="3.10.20.370">
    <property type="match status" value="1"/>
</dbReference>
<dbReference type="InterPro" id="IPR041577">
    <property type="entry name" value="RT_RNaseH_2"/>
</dbReference>
<dbReference type="PANTHER" id="PTHR34072:SF47">
    <property type="entry name" value="RIBONUCLEASE H"/>
    <property type="match status" value="1"/>
</dbReference>
<protein>
    <recommendedName>
        <fullName evidence="2">Reverse transcriptase/retrotransposon-derived protein RNase H-like domain-containing protein</fullName>
    </recommendedName>
</protein>
<evidence type="ECO:0000259" key="2">
    <source>
        <dbReference type="Pfam" id="PF17919"/>
    </source>
</evidence>